<comment type="subcellular location">
    <subcellularLocation>
        <location evidence="1 7">Cell membrane</location>
        <topology evidence="1 7">Multi-pass membrane protein</topology>
    </subcellularLocation>
</comment>
<dbReference type="Proteomes" id="UP000094067">
    <property type="component" value="Unassembled WGS sequence"/>
</dbReference>
<sequence length="281" mass="32026">MKLKKQYKWKSLPVWIFLVIMCLLSLFPVYIMITGSFKSASDLAVNSYGLPQKWTLENYRRLLSYNSGIIARTYMNSIVITASHTILVMLFGSMAAFAFSKYHFKGKTVLFTLLLATMMVPFELSVTPLYIMFSKIGWLNSYKIQIIPFTANVFAMFMIRQFMEGIPDSLVEAARIDGAGHFKIYYKIMVPICKPVMGSTTVLVALAKFNDYLWPKVVVQKQMYQPIMTVLPTLNEKNVVWNIPRELILTGCTIVIVPLIILFVCLQDLFMDSVAIGAVKE</sequence>
<accession>A0A1E3AD51</accession>
<evidence type="ECO:0000313" key="11">
    <source>
        <dbReference type="Proteomes" id="UP000094067"/>
    </source>
</evidence>
<dbReference type="InterPro" id="IPR000515">
    <property type="entry name" value="MetI-like"/>
</dbReference>
<evidence type="ECO:0000256" key="2">
    <source>
        <dbReference type="ARBA" id="ARBA00022448"/>
    </source>
</evidence>
<feature type="transmembrane region" description="Helical" evidence="7">
    <location>
        <begin position="12"/>
        <end position="33"/>
    </location>
</feature>
<evidence type="ECO:0000256" key="4">
    <source>
        <dbReference type="ARBA" id="ARBA00022692"/>
    </source>
</evidence>
<feature type="transmembrane region" description="Helical" evidence="7">
    <location>
        <begin position="145"/>
        <end position="163"/>
    </location>
</feature>
<reference evidence="10 12" key="2">
    <citation type="submission" date="2016-08" db="EMBL/GenBank/DDBJ databases">
        <title>Characterization of Isolates of Eisenbergiella tayi Derived from Blood Cultures, Using Whole Genome Sequencing.</title>
        <authorList>
            <person name="Bernier A.-M."/>
            <person name="Burdz T."/>
            <person name="Wiebe D."/>
            <person name="Bernard K."/>
        </authorList>
    </citation>
    <scope>NUCLEOTIDE SEQUENCE [LARGE SCALE GENOMIC DNA]</scope>
    <source>
        <strain evidence="10 12">NML120146</strain>
    </source>
</reference>
<reference evidence="9 11" key="1">
    <citation type="submission" date="2016-07" db="EMBL/GenBank/DDBJ databases">
        <title>Characterization of isolates of Eisenbergiella tayi derived from blood cultures, using whole genome sequencing.</title>
        <authorList>
            <person name="Burdz T."/>
            <person name="Wiebe D."/>
            <person name="Huynh C."/>
            <person name="Bernard K."/>
        </authorList>
    </citation>
    <scope>NUCLEOTIDE SEQUENCE [LARGE SCALE GENOMIC DNA]</scope>
    <source>
        <strain evidence="9 11">NML 110608</strain>
    </source>
</reference>
<evidence type="ECO:0000256" key="7">
    <source>
        <dbReference type="RuleBase" id="RU363032"/>
    </source>
</evidence>
<keyword evidence="12" id="KW-1185">Reference proteome</keyword>
<feature type="transmembrane region" description="Helical" evidence="7">
    <location>
        <begin position="247"/>
        <end position="266"/>
    </location>
</feature>
<dbReference type="Proteomes" id="UP000094869">
    <property type="component" value="Unassembled WGS sequence"/>
</dbReference>
<keyword evidence="3" id="KW-1003">Cell membrane</keyword>
<evidence type="ECO:0000259" key="8">
    <source>
        <dbReference type="PROSITE" id="PS50928"/>
    </source>
</evidence>
<evidence type="ECO:0000256" key="1">
    <source>
        <dbReference type="ARBA" id="ARBA00004651"/>
    </source>
</evidence>
<dbReference type="InterPro" id="IPR035906">
    <property type="entry name" value="MetI-like_sf"/>
</dbReference>
<dbReference type="PANTHER" id="PTHR43744">
    <property type="entry name" value="ABC TRANSPORTER PERMEASE PROTEIN MG189-RELATED-RELATED"/>
    <property type="match status" value="1"/>
</dbReference>
<name>A0A1E3AD51_9FIRM</name>
<evidence type="ECO:0000313" key="9">
    <source>
        <dbReference type="EMBL" id="ODM06136.1"/>
    </source>
</evidence>
<keyword evidence="4 7" id="KW-0812">Transmembrane</keyword>
<dbReference type="EMBL" id="MCGH01000002">
    <property type="protein sequence ID" value="ODM06136.1"/>
    <property type="molecule type" value="Genomic_DNA"/>
</dbReference>
<comment type="caution">
    <text evidence="9">The sequence shown here is derived from an EMBL/GenBank/DDBJ whole genome shotgun (WGS) entry which is preliminary data.</text>
</comment>
<evidence type="ECO:0000313" key="10">
    <source>
        <dbReference type="EMBL" id="ODR54612.1"/>
    </source>
</evidence>
<dbReference type="PANTHER" id="PTHR43744:SF12">
    <property type="entry name" value="ABC TRANSPORTER PERMEASE PROTEIN MG189-RELATED"/>
    <property type="match status" value="1"/>
</dbReference>
<dbReference type="SUPFAM" id="SSF161098">
    <property type="entry name" value="MetI-like"/>
    <property type="match status" value="1"/>
</dbReference>
<evidence type="ECO:0000256" key="6">
    <source>
        <dbReference type="ARBA" id="ARBA00023136"/>
    </source>
</evidence>
<feature type="domain" description="ABC transmembrane type-1" evidence="8">
    <location>
        <begin position="74"/>
        <end position="266"/>
    </location>
</feature>
<organism evidence="9 11">
    <name type="scientific">Eisenbergiella tayi</name>
    <dbReference type="NCBI Taxonomy" id="1432052"/>
    <lineage>
        <taxon>Bacteria</taxon>
        <taxon>Bacillati</taxon>
        <taxon>Bacillota</taxon>
        <taxon>Clostridia</taxon>
        <taxon>Lachnospirales</taxon>
        <taxon>Lachnospiraceae</taxon>
        <taxon>Eisenbergiella</taxon>
    </lineage>
</organism>
<evidence type="ECO:0000313" key="12">
    <source>
        <dbReference type="Proteomes" id="UP000094869"/>
    </source>
</evidence>
<proteinExistence type="inferred from homology"/>
<evidence type="ECO:0000256" key="5">
    <source>
        <dbReference type="ARBA" id="ARBA00022989"/>
    </source>
</evidence>
<dbReference type="GO" id="GO:0055085">
    <property type="term" value="P:transmembrane transport"/>
    <property type="evidence" value="ECO:0007669"/>
    <property type="project" value="InterPro"/>
</dbReference>
<feature type="transmembrane region" description="Helical" evidence="7">
    <location>
        <begin position="74"/>
        <end position="97"/>
    </location>
</feature>
<dbReference type="PROSITE" id="PS50928">
    <property type="entry name" value="ABC_TM1"/>
    <property type="match status" value="1"/>
</dbReference>
<comment type="similarity">
    <text evidence="7">Belongs to the binding-protein-dependent transport system permease family.</text>
</comment>
<dbReference type="CDD" id="cd06261">
    <property type="entry name" value="TM_PBP2"/>
    <property type="match status" value="1"/>
</dbReference>
<dbReference type="EMBL" id="MEHD01000025">
    <property type="protein sequence ID" value="ODR54612.1"/>
    <property type="molecule type" value="Genomic_DNA"/>
</dbReference>
<protein>
    <submittedName>
        <fullName evidence="10">Arabinose transporter permease</fullName>
    </submittedName>
    <submittedName>
        <fullName evidence="9">L-arabinose transport system permease protein AraQ</fullName>
    </submittedName>
</protein>
<feature type="transmembrane region" description="Helical" evidence="7">
    <location>
        <begin position="109"/>
        <end position="133"/>
    </location>
</feature>
<gene>
    <name evidence="9" type="primary">araQ_49</name>
    <name evidence="9" type="ORF">BEI61_02025</name>
    <name evidence="10" type="ORF">BEI63_16855</name>
</gene>
<feature type="transmembrane region" description="Helical" evidence="7">
    <location>
        <begin position="184"/>
        <end position="207"/>
    </location>
</feature>
<keyword evidence="2 7" id="KW-0813">Transport</keyword>
<keyword evidence="6 7" id="KW-0472">Membrane</keyword>
<dbReference type="Gene3D" id="1.10.3720.10">
    <property type="entry name" value="MetI-like"/>
    <property type="match status" value="1"/>
</dbReference>
<dbReference type="RefSeq" id="WP_050018814.1">
    <property type="nucleotide sequence ID" value="NZ_JAQCZP010000008.1"/>
</dbReference>
<evidence type="ECO:0000256" key="3">
    <source>
        <dbReference type="ARBA" id="ARBA00022475"/>
    </source>
</evidence>
<keyword evidence="5 7" id="KW-1133">Transmembrane helix</keyword>
<dbReference type="Pfam" id="PF00528">
    <property type="entry name" value="BPD_transp_1"/>
    <property type="match status" value="1"/>
</dbReference>
<dbReference type="GO" id="GO:0005886">
    <property type="term" value="C:plasma membrane"/>
    <property type="evidence" value="ECO:0007669"/>
    <property type="project" value="UniProtKB-SubCell"/>
</dbReference>
<dbReference type="AlphaFoldDB" id="A0A1E3AD51"/>